<evidence type="ECO:0000313" key="2">
    <source>
        <dbReference type="EMBL" id="MBF4102561.1"/>
    </source>
</evidence>
<dbReference type="InterPro" id="IPR006431">
    <property type="entry name" value="Phage_tape_meas_C"/>
</dbReference>
<organism evidence="2">
    <name type="scientific">Gallibacterium anatis</name>
    <dbReference type="NCBI Taxonomy" id="750"/>
    <lineage>
        <taxon>Bacteria</taxon>
        <taxon>Pseudomonadati</taxon>
        <taxon>Pseudomonadota</taxon>
        <taxon>Gammaproteobacteria</taxon>
        <taxon>Pasteurellales</taxon>
        <taxon>Pasteurellaceae</taxon>
        <taxon>Gallibacterium</taxon>
    </lineage>
</organism>
<accession>A0A930Y527</accession>
<reference evidence="2" key="1">
    <citation type="submission" date="2020-11" db="EMBL/GenBank/DDBJ databases">
        <title>Gallibacterium anatis 1637, full genome, WGS.</title>
        <authorList>
            <person name="Laishevtcev A.I."/>
            <person name="Yakimova E.A."/>
            <person name="Petkovich D."/>
            <person name="Stepanova T.V."/>
            <person name="Kalendr R.S."/>
            <person name="Rubalsky E.O."/>
            <person name="Zulkarneev E.R."/>
            <person name="Aleshkin A.V."/>
        </authorList>
    </citation>
    <scope>NUCLEOTIDE SEQUENCE</scope>
    <source>
        <strain evidence="2">1637</strain>
    </source>
</reference>
<protein>
    <recommendedName>
        <fullName evidence="1">Bacteriophage tail tape measure C-terminal domain-containing protein</fullName>
    </recommendedName>
</protein>
<dbReference type="EMBL" id="JADION010000015">
    <property type="protein sequence ID" value="MBF4102561.1"/>
    <property type="molecule type" value="Genomic_DNA"/>
</dbReference>
<proteinExistence type="predicted"/>
<comment type="caution">
    <text evidence="2">The sequence shown here is derived from an EMBL/GenBank/DDBJ whole genome shotgun (WGS) entry which is preliminary data.</text>
</comment>
<name>A0A930Y527_9PAST</name>
<gene>
    <name evidence="2" type="ORF">INT80_06435</name>
</gene>
<evidence type="ECO:0000259" key="1">
    <source>
        <dbReference type="Pfam" id="PF09718"/>
    </source>
</evidence>
<sequence length="26" mass="2867">MLLTGKANFNDLAQSIIKDISAMIMK</sequence>
<dbReference type="Pfam" id="PF09718">
    <property type="entry name" value="Tape_meas_lam_C"/>
    <property type="match status" value="1"/>
</dbReference>
<feature type="domain" description="Bacteriophage tail tape measure C-terminal" evidence="1">
    <location>
        <begin position="2"/>
        <end position="26"/>
    </location>
</feature>
<dbReference type="AlphaFoldDB" id="A0A930Y527"/>